<dbReference type="AlphaFoldDB" id="A0A6J7HAQ3"/>
<dbReference type="InterPro" id="IPR036390">
    <property type="entry name" value="WH_DNA-bd_sf"/>
</dbReference>
<evidence type="ECO:0000256" key="5">
    <source>
        <dbReference type="SAM" id="MobiDB-lite"/>
    </source>
</evidence>
<feature type="region of interest" description="Disordered" evidence="5">
    <location>
        <begin position="1"/>
        <end position="27"/>
    </location>
</feature>
<proteinExistence type="inferred from homology"/>
<keyword evidence="4" id="KW-0804">Transcription</keyword>
<organism evidence="7">
    <name type="scientific">freshwater metagenome</name>
    <dbReference type="NCBI Taxonomy" id="449393"/>
    <lineage>
        <taxon>unclassified sequences</taxon>
        <taxon>metagenomes</taxon>
        <taxon>ecological metagenomes</taxon>
    </lineage>
</organism>
<name>A0A6J7HAQ3_9ZZZZ</name>
<evidence type="ECO:0000256" key="4">
    <source>
        <dbReference type="ARBA" id="ARBA00023163"/>
    </source>
</evidence>
<gene>
    <name evidence="7" type="ORF">UFOPK3564_01564</name>
</gene>
<dbReference type="Pfam" id="PF00126">
    <property type="entry name" value="HTH_1"/>
    <property type="match status" value="1"/>
</dbReference>
<reference evidence="7" key="1">
    <citation type="submission" date="2020-05" db="EMBL/GenBank/DDBJ databases">
        <authorList>
            <person name="Chiriac C."/>
            <person name="Salcher M."/>
            <person name="Ghai R."/>
            <person name="Kavagutti S V."/>
        </authorList>
    </citation>
    <scope>NUCLEOTIDE SEQUENCE</scope>
</reference>
<keyword evidence="3" id="KW-0238">DNA-binding</keyword>
<dbReference type="Gene3D" id="1.10.10.10">
    <property type="entry name" value="Winged helix-like DNA-binding domain superfamily/Winged helix DNA-binding domain"/>
    <property type="match status" value="1"/>
</dbReference>
<dbReference type="EMBL" id="CAFBMK010000081">
    <property type="protein sequence ID" value="CAB4915976.1"/>
    <property type="molecule type" value="Genomic_DNA"/>
</dbReference>
<dbReference type="PANTHER" id="PTHR30126:SF40">
    <property type="entry name" value="HTH-TYPE TRANSCRIPTIONAL REGULATOR GLTR"/>
    <property type="match status" value="1"/>
</dbReference>
<dbReference type="PANTHER" id="PTHR30126">
    <property type="entry name" value="HTH-TYPE TRANSCRIPTIONAL REGULATOR"/>
    <property type="match status" value="1"/>
</dbReference>
<feature type="domain" description="HTH lysR-type" evidence="6">
    <location>
        <begin position="31"/>
        <end position="88"/>
    </location>
</feature>
<dbReference type="SUPFAM" id="SSF46785">
    <property type="entry name" value="Winged helix' DNA-binding domain"/>
    <property type="match status" value="1"/>
</dbReference>
<dbReference type="PROSITE" id="PS50931">
    <property type="entry name" value="HTH_LYSR"/>
    <property type="match status" value="1"/>
</dbReference>
<comment type="similarity">
    <text evidence="1">Belongs to the LysR transcriptional regulatory family.</text>
</comment>
<keyword evidence="2" id="KW-0805">Transcription regulation</keyword>
<dbReference type="InterPro" id="IPR036388">
    <property type="entry name" value="WH-like_DNA-bd_sf"/>
</dbReference>
<dbReference type="InterPro" id="IPR000847">
    <property type="entry name" value="LysR_HTH_N"/>
</dbReference>
<evidence type="ECO:0000313" key="7">
    <source>
        <dbReference type="EMBL" id="CAB4915976.1"/>
    </source>
</evidence>
<accession>A0A6J7HAQ3</accession>
<dbReference type="GO" id="GO:0000976">
    <property type="term" value="F:transcription cis-regulatory region binding"/>
    <property type="evidence" value="ECO:0007669"/>
    <property type="project" value="TreeGrafter"/>
</dbReference>
<protein>
    <submittedName>
        <fullName evidence="7">Unannotated protein</fullName>
    </submittedName>
</protein>
<evidence type="ECO:0000256" key="2">
    <source>
        <dbReference type="ARBA" id="ARBA00023015"/>
    </source>
</evidence>
<dbReference type="GO" id="GO:0003700">
    <property type="term" value="F:DNA-binding transcription factor activity"/>
    <property type="evidence" value="ECO:0007669"/>
    <property type="project" value="InterPro"/>
</dbReference>
<evidence type="ECO:0000259" key="6">
    <source>
        <dbReference type="PROSITE" id="PS50931"/>
    </source>
</evidence>
<evidence type="ECO:0000256" key="1">
    <source>
        <dbReference type="ARBA" id="ARBA00009437"/>
    </source>
</evidence>
<evidence type="ECO:0000256" key="3">
    <source>
        <dbReference type="ARBA" id="ARBA00023125"/>
    </source>
</evidence>
<sequence>MSAEHEILPASTRGAARLSRRPGRRSQPYPITLVDLEAFVVGVKHGTTAAAAAELDVTATSLVRRIRKLEQRAAVVLAEGLPSEVRPTELGHQLLPMAKRAVDDLRRIDAFITEHHDAELAADARYRPR</sequence>